<sequence length="88" mass="9275">MFTSQGVTLEDWNMAEREGGGSSWLAFLCGIVLVAIVAVGIVAYNGGMQPRETASLELNVPDVNINPPDVDLPEAPPIPVPEAETPAQ</sequence>
<accession>A0A6I6MXC0</accession>
<dbReference type="EMBL" id="CP047045">
    <property type="protein sequence ID" value="QGZ96262.1"/>
    <property type="molecule type" value="Genomic_DNA"/>
</dbReference>
<evidence type="ECO:0000313" key="3">
    <source>
        <dbReference type="EMBL" id="QGZ96262.1"/>
    </source>
</evidence>
<keyword evidence="4" id="KW-1185">Reference proteome</keyword>
<feature type="region of interest" description="Disordered" evidence="1">
    <location>
        <begin position="67"/>
        <end position="88"/>
    </location>
</feature>
<dbReference type="KEGG" id="tsv:DSM104635_03120"/>
<protein>
    <submittedName>
        <fullName evidence="3">Uncharacterized protein</fullName>
    </submittedName>
</protein>
<feature type="transmembrane region" description="Helical" evidence="2">
    <location>
        <begin position="24"/>
        <end position="44"/>
    </location>
</feature>
<evidence type="ECO:0000256" key="2">
    <source>
        <dbReference type="SAM" id="Phobius"/>
    </source>
</evidence>
<reference evidence="4" key="1">
    <citation type="submission" date="2019-12" db="EMBL/GenBank/DDBJ databases">
        <title>Complete genome of Terracaulis silvestris 0127_4.</title>
        <authorList>
            <person name="Vieira S."/>
            <person name="Riedel T."/>
            <person name="Sproer C."/>
            <person name="Pascual J."/>
            <person name="Boedeker C."/>
            <person name="Overmann J."/>
        </authorList>
    </citation>
    <scope>NUCLEOTIDE SEQUENCE [LARGE SCALE GENOMIC DNA]</scope>
    <source>
        <strain evidence="4">0127_4</strain>
    </source>
</reference>
<dbReference type="Proteomes" id="UP000431269">
    <property type="component" value="Chromosome"/>
</dbReference>
<organism evidence="3 4">
    <name type="scientific">Terricaulis silvestris</name>
    <dbReference type="NCBI Taxonomy" id="2686094"/>
    <lineage>
        <taxon>Bacteria</taxon>
        <taxon>Pseudomonadati</taxon>
        <taxon>Pseudomonadota</taxon>
        <taxon>Alphaproteobacteria</taxon>
        <taxon>Caulobacterales</taxon>
        <taxon>Caulobacteraceae</taxon>
        <taxon>Terricaulis</taxon>
    </lineage>
</organism>
<gene>
    <name evidence="3" type="ORF">DSM104635_03120</name>
</gene>
<dbReference type="AlphaFoldDB" id="A0A6I6MXC0"/>
<evidence type="ECO:0000256" key="1">
    <source>
        <dbReference type="SAM" id="MobiDB-lite"/>
    </source>
</evidence>
<evidence type="ECO:0000313" key="4">
    <source>
        <dbReference type="Proteomes" id="UP000431269"/>
    </source>
</evidence>
<keyword evidence="2" id="KW-1133">Transmembrane helix</keyword>
<proteinExistence type="predicted"/>
<keyword evidence="2" id="KW-0812">Transmembrane</keyword>
<keyword evidence="2" id="KW-0472">Membrane</keyword>
<name>A0A6I6MXC0_9CAUL</name>